<organism evidence="2 3">
    <name type="scientific">Suicoccus acidiformans</name>
    <dbReference type="NCBI Taxonomy" id="2036206"/>
    <lineage>
        <taxon>Bacteria</taxon>
        <taxon>Bacillati</taxon>
        <taxon>Bacillota</taxon>
        <taxon>Bacilli</taxon>
        <taxon>Lactobacillales</taxon>
        <taxon>Aerococcaceae</taxon>
        <taxon>Suicoccus</taxon>
    </lineage>
</organism>
<reference evidence="2 3" key="1">
    <citation type="submission" date="2017-09" db="EMBL/GenBank/DDBJ databases">
        <title>Complete genome sequence of Oxytococcus suis strain ZY16052.</title>
        <authorList>
            <person name="Li F."/>
        </authorList>
    </citation>
    <scope>NUCLEOTIDE SEQUENCE [LARGE SCALE GENOMIC DNA]</scope>
    <source>
        <strain evidence="2 3">ZY16052</strain>
    </source>
</reference>
<dbReference type="Pfam" id="PF00899">
    <property type="entry name" value="ThiF"/>
    <property type="match status" value="1"/>
</dbReference>
<dbReference type="PANTHER" id="PTHR43267">
    <property type="entry name" value="TRNA THREONYLCARBAMOYLADENOSINE DEHYDRATASE"/>
    <property type="match status" value="1"/>
</dbReference>
<evidence type="ECO:0000313" key="3">
    <source>
        <dbReference type="Proteomes" id="UP000263232"/>
    </source>
</evidence>
<dbReference type="AlphaFoldDB" id="A0A347WM63"/>
<dbReference type="Proteomes" id="UP000263232">
    <property type="component" value="Chromosome"/>
</dbReference>
<dbReference type="InterPro" id="IPR035985">
    <property type="entry name" value="Ubiquitin-activating_enz"/>
</dbReference>
<dbReference type="SUPFAM" id="SSF69572">
    <property type="entry name" value="Activating enzymes of the ubiquitin-like proteins"/>
    <property type="match status" value="1"/>
</dbReference>
<dbReference type="RefSeq" id="WP_118991065.1">
    <property type="nucleotide sequence ID" value="NZ_CP023434.1"/>
</dbReference>
<dbReference type="OrthoDB" id="9804150at2"/>
<dbReference type="GO" id="GO:0061504">
    <property type="term" value="P:cyclic threonylcarbamoyladenosine biosynthetic process"/>
    <property type="evidence" value="ECO:0007669"/>
    <property type="project" value="TreeGrafter"/>
</dbReference>
<feature type="domain" description="THIF-type NAD/FAD binding fold" evidence="1">
    <location>
        <begin position="14"/>
        <end position="240"/>
    </location>
</feature>
<gene>
    <name evidence="2" type="ORF">CL176_09250</name>
</gene>
<dbReference type="Gene3D" id="3.40.50.720">
    <property type="entry name" value="NAD(P)-binding Rossmann-like Domain"/>
    <property type="match status" value="1"/>
</dbReference>
<dbReference type="PANTHER" id="PTHR43267:SF1">
    <property type="entry name" value="TRNA THREONYLCARBAMOYLADENOSINE DEHYDRATASE"/>
    <property type="match status" value="1"/>
</dbReference>
<dbReference type="GO" id="GO:0061503">
    <property type="term" value="F:tRNA threonylcarbamoyladenosine dehydratase"/>
    <property type="evidence" value="ECO:0007669"/>
    <property type="project" value="TreeGrafter"/>
</dbReference>
<evidence type="ECO:0000313" key="2">
    <source>
        <dbReference type="EMBL" id="AXY26170.1"/>
    </source>
</evidence>
<dbReference type="InterPro" id="IPR045886">
    <property type="entry name" value="ThiF/MoeB/HesA"/>
</dbReference>
<evidence type="ECO:0000259" key="1">
    <source>
        <dbReference type="Pfam" id="PF00899"/>
    </source>
</evidence>
<dbReference type="KEGG" id="abae:CL176_09250"/>
<dbReference type="InterPro" id="IPR000594">
    <property type="entry name" value="ThiF_NAD_FAD-bd"/>
</dbReference>
<protein>
    <submittedName>
        <fullName evidence="2">tRNA threonylcarbamoyladenosine dehydratase</fullName>
    </submittedName>
</protein>
<dbReference type="CDD" id="cd00755">
    <property type="entry name" value="YgdL_like"/>
    <property type="match status" value="1"/>
</dbReference>
<proteinExistence type="predicted"/>
<keyword evidence="3" id="KW-1185">Reference proteome</keyword>
<name>A0A347WM63_9LACT</name>
<dbReference type="EMBL" id="CP023434">
    <property type="protein sequence ID" value="AXY26170.1"/>
    <property type="molecule type" value="Genomic_DNA"/>
</dbReference>
<dbReference type="GO" id="GO:0008641">
    <property type="term" value="F:ubiquitin-like modifier activating enzyme activity"/>
    <property type="evidence" value="ECO:0007669"/>
    <property type="project" value="InterPro"/>
</dbReference>
<accession>A0A347WM63</accession>
<sequence length="244" mass="26941">METVEDNRFERVKLILGDEGLAALRKSTVMVLGLGGVGSNCVEALARGGVGTLILIDMDVVDYTNINRQAIAFTSTVGRPKAEVMAEMVHDINPACQVYAEQQELDQQNIPTYLSQFPRPDYVIDCIDLVLSKAALAAWAQAEGLPLLVAMGAANKLDPLRFQFTDIHQTYNCPLAKKMRQEYRKFGVGEVEVLFSDELPRKVDNPVSTARSHTLGTMSYMPPILGQMLAGKVIRRLSHFEAMP</sequence>